<dbReference type="InterPro" id="IPR016181">
    <property type="entry name" value="Acyl_CoA_acyltransferase"/>
</dbReference>
<dbReference type="EMBL" id="CAEZWQ010000131">
    <property type="protein sequence ID" value="CAB4669644.1"/>
    <property type="molecule type" value="Genomic_DNA"/>
</dbReference>
<dbReference type="CDD" id="cd04301">
    <property type="entry name" value="NAT_SF"/>
    <property type="match status" value="1"/>
</dbReference>
<proteinExistence type="predicted"/>
<feature type="domain" description="N-acetyltransferase" evidence="1">
    <location>
        <begin position="122"/>
        <end position="258"/>
    </location>
</feature>
<protein>
    <submittedName>
        <fullName evidence="2">Unannotated protein</fullName>
    </submittedName>
</protein>
<dbReference type="InterPro" id="IPR000182">
    <property type="entry name" value="GNAT_dom"/>
</dbReference>
<sequence length="258" mass="28878">MKYSQSDIEKMRRDFSFTIKPWVDGSSRGKASEGNGWRSMIIGADNVMFNSVWISGLGNECLDEALAELEARNIAGHVRLSGAGLTHSKVMAERGYTMGDASAFMSWHPDATSESFTLREGLKVSRVTNADELAPMIAVFQSTFEVEDAAMHIFEELFNNWEVPQFLWLLHDKGQLVSIVTSVVFENSFGIYSMATPESAQKKGYGAQLLQYVQQHHVRAGQDTGLLFATDAGKFLYDKLGWNTLEYTQFYSRNVPSL</sequence>
<reference evidence="2" key="1">
    <citation type="submission" date="2020-05" db="EMBL/GenBank/DDBJ databases">
        <authorList>
            <person name="Chiriac C."/>
            <person name="Salcher M."/>
            <person name="Ghai R."/>
            <person name="Kavagutti S V."/>
        </authorList>
    </citation>
    <scope>NUCLEOTIDE SEQUENCE</scope>
</reference>
<dbReference type="AlphaFoldDB" id="A0A6J6M9Z2"/>
<dbReference type="Pfam" id="PF13508">
    <property type="entry name" value="Acetyltransf_7"/>
    <property type="match status" value="1"/>
</dbReference>
<name>A0A6J6M9Z2_9ZZZZ</name>
<dbReference type="SUPFAM" id="SSF55729">
    <property type="entry name" value="Acyl-CoA N-acyltransferases (Nat)"/>
    <property type="match status" value="1"/>
</dbReference>
<accession>A0A6J6M9Z2</accession>
<evidence type="ECO:0000313" key="2">
    <source>
        <dbReference type="EMBL" id="CAB4669644.1"/>
    </source>
</evidence>
<gene>
    <name evidence="2" type="ORF">UFOPK2275_00990</name>
</gene>
<dbReference type="PROSITE" id="PS51186">
    <property type="entry name" value="GNAT"/>
    <property type="match status" value="1"/>
</dbReference>
<organism evidence="2">
    <name type="scientific">freshwater metagenome</name>
    <dbReference type="NCBI Taxonomy" id="449393"/>
    <lineage>
        <taxon>unclassified sequences</taxon>
        <taxon>metagenomes</taxon>
        <taxon>ecological metagenomes</taxon>
    </lineage>
</organism>
<dbReference type="Gene3D" id="3.40.630.30">
    <property type="match status" value="1"/>
</dbReference>
<dbReference type="GO" id="GO:0016747">
    <property type="term" value="F:acyltransferase activity, transferring groups other than amino-acyl groups"/>
    <property type="evidence" value="ECO:0007669"/>
    <property type="project" value="InterPro"/>
</dbReference>
<evidence type="ECO:0000259" key="1">
    <source>
        <dbReference type="PROSITE" id="PS51186"/>
    </source>
</evidence>